<dbReference type="InterPro" id="IPR013325">
    <property type="entry name" value="RNA_pol_sigma_r2"/>
</dbReference>
<dbReference type="InterPro" id="IPR007627">
    <property type="entry name" value="RNA_pol_sigma70_r2"/>
</dbReference>
<keyword evidence="2" id="KW-0805">Transcription regulation</keyword>
<evidence type="ECO:0000256" key="2">
    <source>
        <dbReference type="ARBA" id="ARBA00023015"/>
    </source>
</evidence>
<dbReference type="Pfam" id="PF08281">
    <property type="entry name" value="Sigma70_r4_2"/>
    <property type="match status" value="1"/>
</dbReference>
<evidence type="ECO:0000259" key="7">
    <source>
        <dbReference type="Pfam" id="PF08281"/>
    </source>
</evidence>
<comment type="similarity">
    <text evidence="1">Belongs to the sigma-70 factor family. ECF subfamily.</text>
</comment>
<dbReference type="SUPFAM" id="SSF88946">
    <property type="entry name" value="Sigma2 domain of RNA polymerase sigma factors"/>
    <property type="match status" value="1"/>
</dbReference>
<feature type="domain" description="RNA polymerase sigma-70 region 2" evidence="6">
    <location>
        <begin position="31"/>
        <end position="86"/>
    </location>
</feature>
<name>A0ABS3ZEY4_9FIRM</name>
<sequence>MEDSRIIQLFFQRDEEAIEEVSRKYSAYCSKIVWNVLYNKEDCDECLNDVWFTLWSRIPPDRPKCLSAFTGKIARGLAIDRYRRKNAAKRMDTHMISIEEEVAELCGEYSMEKEIDSYQIREILNDFLGTLSRKDRDIFVRRYWYIDSIREIAQRHQVTETNVKSNLYRSRKKLLKIMNKEGIL</sequence>
<keyword evidence="4" id="KW-0238">DNA-binding</keyword>
<evidence type="ECO:0000256" key="1">
    <source>
        <dbReference type="ARBA" id="ARBA00010641"/>
    </source>
</evidence>
<dbReference type="Gene3D" id="1.10.1740.10">
    <property type="match status" value="1"/>
</dbReference>
<organism evidence="8 9">
    <name type="scientific">Anaerobutyricum soehngenii</name>
    <dbReference type="NCBI Taxonomy" id="105843"/>
    <lineage>
        <taxon>Bacteria</taxon>
        <taxon>Bacillati</taxon>
        <taxon>Bacillota</taxon>
        <taxon>Clostridia</taxon>
        <taxon>Lachnospirales</taxon>
        <taxon>Lachnospiraceae</taxon>
        <taxon>Anaerobutyricum</taxon>
    </lineage>
</organism>
<dbReference type="InterPro" id="IPR014284">
    <property type="entry name" value="RNA_pol_sigma-70_dom"/>
</dbReference>
<proteinExistence type="inferred from homology"/>
<gene>
    <name evidence="8" type="ORF">JYQ75_00210</name>
</gene>
<dbReference type="Proteomes" id="UP001315001">
    <property type="component" value="Unassembled WGS sequence"/>
</dbReference>
<evidence type="ECO:0000256" key="5">
    <source>
        <dbReference type="ARBA" id="ARBA00023163"/>
    </source>
</evidence>
<evidence type="ECO:0000259" key="6">
    <source>
        <dbReference type="Pfam" id="PF04542"/>
    </source>
</evidence>
<reference evidence="8 9" key="1">
    <citation type="submission" date="2021-02" db="EMBL/GenBank/DDBJ databases">
        <title>Lactate utilizing bacteria of the human gut.</title>
        <authorList>
            <person name="Sheridan P.O."/>
        </authorList>
    </citation>
    <scope>NUCLEOTIDE SEQUENCE [LARGE SCALE GENOMIC DNA]</scope>
    <source>
        <strain evidence="8 9">HTF-83D</strain>
    </source>
</reference>
<evidence type="ECO:0000313" key="8">
    <source>
        <dbReference type="EMBL" id="MBP0055851.1"/>
    </source>
</evidence>
<dbReference type="InterPro" id="IPR036388">
    <property type="entry name" value="WH-like_DNA-bd_sf"/>
</dbReference>
<keyword evidence="3" id="KW-0731">Sigma factor</keyword>
<dbReference type="EMBL" id="JAFIQO010000020">
    <property type="protein sequence ID" value="MBP0055851.1"/>
    <property type="molecule type" value="Genomic_DNA"/>
</dbReference>
<dbReference type="InterPro" id="IPR013324">
    <property type="entry name" value="RNA_pol_sigma_r3/r4-like"/>
</dbReference>
<dbReference type="InterPro" id="IPR039425">
    <property type="entry name" value="RNA_pol_sigma-70-like"/>
</dbReference>
<dbReference type="PANTHER" id="PTHR43133">
    <property type="entry name" value="RNA POLYMERASE ECF-TYPE SIGMA FACTO"/>
    <property type="match status" value="1"/>
</dbReference>
<accession>A0ABS3ZEY4</accession>
<dbReference type="Gene3D" id="1.10.10.10">
    <property type="entry name" value="Winged helix-like DNA-binding domain superfamily/Winged helix DNA-binding domain"/>
    <property type="match status" value="1"/>
</dbReference>
<dbReference type="RefSeq" id="WP_209292827.1">
    <property type="nucleotide sequence ID" value="NZ_CAXYLQ010000010.1"/>
</dbReference>
<dbReference type="SUPFAM" id="SSF88659">
    <property type="entry name" value="Sigma3 and sigma4 domains of RNA polymerase sigma factors"/>
    <property type="match status" value="1"/>
</dbReference>
<keyword evidence="5" id="KW-0804">Transcription</keyword>
<protein>
    <submittedName>
        <fullName evidence="8">Sigma-70 family RNA polymerase sigma factor</fullName>
    </submittedName>
</protein>
<dbReference type="NCBIfam" id="TIGR02937">
    <property type="entry name" value="sigma70-ECF"/>
    <property type="match status" value="1"/>
</dbReference>
<keyword evidence="9" id="KW-1185">Reference proteome</keyword>
<feature type="domain" description="RNA polymerase sigma factor 70 region 4 type 2" evidence="7">
    <location>
        <begin position="122"/>
        <end position="174"/>
    </location>
</feature>
<dbReference type="Pfam" id="PF04542">
    <property type="entry name" value="Sigma70_r2"/>
    <property type="match status" value="1"/>
</dbReference>
<dbReference type="InterPro" id="IPR013249">
    <property type="entry name" value="RNA_pol_sigma70_r4_t2"/>
</dbReference>
<evidence type="ECO:0000313" key="9">
    <source>
        <dbReference type="Proteomes" id="UP001315001"/>
    </source>
</evidence>
<evidence type="ECO:0000256" key="4">
    <source>
        <dbReference type="ARBA" id="ARBA00023125"/>
    </source>
</evidence>
<dbReference type="PANTHER" id="PTHR43133:SF8">
    <property type="entry name" value="RNA POLYMERASE SIGMA FACTOR HI_1459-RELATED"/>
    <property type="match status" value="1"/>
</dbReference>
<evidence type="ECO:0000256" key="3">
    <source>
        <dbReference type="ARBA" id="ARBA00023082"/>
    </source>
</evidence>
<comment type="caution">
    <text evidence="8">The sequence shown here is derived from an EMBL/GenBank/DDBJ whole genome shotgun (WGS) entry which is preliminary data.</text>
</comment>